<feature type="coiled-coil region" evidence="1">
    <location>
        <begin position="619"/>
        <end position="646"/>
    </location>
</feature>
<dbReference type="SUPFAM" id="SSF116846">
    <property type="entry name" value="MIT domain"/>
    <property type="match status" value="1"/>
</dbReference>
<feature type="region of interest" description="Disordered" evidence="2">
    <location>
        <begin position="210"/>
        <end position="232"/>
    </location>
</feature>
<dbReference type="Pfam" id="PF04212">
    <property type="entry name" value="MIT"/>
    <property type="match status" value="1"/>
</dbReference>
<evidence type="ECO:0000259" key="3">
    <source>
        <dbReference type="Pfam" id="PF04212"/>
    </source>
</evidence>
<feature type="region of interest" description="Disordered" evidence="2">
    <location>
        <begin position="752"/>
        <end position="791"/>
    </location>
</feature>
<evidence type="ECO:0000256" key="2">
    <source>
        <dbReference type="SAM" id="MobiDB-lite"/>
    </source>
</evidence>
<dbReference type="EMBL" id="NESQ01000269">
    <property type="protein sequence ID" value="PUU74839.1"/>
    <property type="molecule type" value="Genomic_DNA"/>
</dbReference>
<feature type="region of interest" description="Disordered" evidence="2">
    <location>
        <begin position="1"/>
        <end position="105"/>
    </location>
</feature>
<feature type="compositionally biased region" description="Low complexity" evidence="2">
    <location>
        <begin position="840"/>
        <end position="856"/>
    </location>
</feature>
<feature type="compositionally biased region" description="Low complexity" evidence="2">
    <location>
        <begin position="161"/>
        <end position="177"/>
    </location>
</feature>
<sequence>MVRSSGASEATPPSSSSSSSSRLSTYQTTKPTHRSTPSTSSTSSGKGVAAVPHVSSDFLERRSSIAQTEHSTSTDSNRTIRGNRSVDSIRRSAEGTSGNSRGDGVGISAIVATATVVAASSPATALRIRPALRLRSHSIGTVSQAASVTSSPQRRGNNPLTSSGTNSSITTPSTSNSEGSQFWKSSPQRLRANPDRLFTGSPIIYPDEDSRAYPEIPSGSQLAPALPPKPPPASSLYPAYAVVKHSGELLGNNLQKGKEPAKARTREHRSHSQKAMLSSALQKANTAVTLDNAENYEGAMEAYGDACVLLGQVMMRAGADEDRRKLQAIQETYTERIEELRNLSPRPTGIEKELPARPLTEEFTDQESLYPPEDDESTVIISTATAASVIGSNRYANSVPLATAVPPRRDSLYLGPDSNSNPEPLPPLPIARSKSAEHILAPLSPGQPPRSPKRDAIIEGLKHDLYEDDNRESFTFGAAALSPRFSPVKERDYGIRRSMSDASSISSRRSSSHRQSGLSSNNTHSRQGSEASTSWLNTIDESGGSVSGESSPGWTRRKPRKQSDRELRRKKEKAIMRQFEEDFDSQLDAAVEAAYDDGYEVDYTYDRDDDDLLMMRSPRTDAERAKERVREVEREMEMEIQREKERRLERERLGFSDKRGDSDVDFFDDMEGDDSDEEERMLEEMTRGYTLDDFEFNLDSKTALPRQSASTTYSDSTLPRESGSSGYSSGTWASSVSSAHMLNGTLLATVAEAPVTPPPPPLTLPPRLPPPSLPPQVPPPPPPPLAPAPLAPSVQKIKEPLPTLPNPNIAAIPGLAVTKSSNSVRIRRLSALAEPLKVETSVSNTVSSNTTAVPTTLVRGPSPQPGAIDSEPPSELPPLPPVNPLLNAPPKSASAVSSSRLGASSDSRDGSLPDPPATAQGISGRKLSSPTPQTLEPPGLSVPLAKTVSDDGASGSPARYTPRITGIPGSLRQIQSSASLKSRNVGGPDAESPGTPHTGLFSSSSTSNLRKAFPRSATPATPTIVPNTPMGAPPTAGLPAGGMHLFDSKLHSPATPGSEEALSSTHPRGGYISARLFVPREVWFIKGVKIRAVDDKISACDLVSAALAKLATVKHNDIHALYEEMQSLEGVLDRAAAVLSKKLGNEVGSVGARSLYQTEHTISEGNAHDMVTKSTGVTGGKSYFSLRKLRTKTSNTALASFGSSSSNLSGGDYYGSSGLPMAVGTPDSSSQPKRNLEGVTFGGPHAAYISALARLFDAAQILDQLPVFDEGSLPKKTALSTKVGLELSHRHAAEFFGFYICRFVLADVSILLDKFVKRGSEWVAQ</sequence>
<dbReference type="OrthoDB" id="2245455at2759"/>
<dbReference type="PANTHER" id="PTHR37327:SF1">
    <property type="entry name" value="MICROTUBULE INTERACTING AND TRANSPORT DOMAIN-CONTAINING PROTEIN"/>
    <property type="match status" value="1"/>
</dbReference>
<evidence type="ECO:0000256" key="1">
    <source>
        <dbReference type="SAM" id="Coils"/>
    </source>
</evidence>
<feature type="domain" description="MIT" evidence="3">
    <location>
        <begin position="277"/>
        <end position="342"/>
    </location>
</feature>
<keyword evidence="1" id="KW-0175">Coiled coil</keyword>
<feature type="compositionally biased region" description="Basic and acidic residues" evidence="2">
    <location>
        <begin position="561"/>
        <end position="571"/>
    </location>
</feature>
<dbReference type="Proteomes" id="UP000244722">
    <property type="component" value="Unassembled WGS sequence"/>
</dbReference>
<proteinExistence type="predicted"/>
<protein>
    <recommendedName>
        <fullName evidence="3">MIT domain-containing protein</fullName>
    </recommendedName>
</protein>
<dbReference type="STRING" id="42251.A0A2T6ZH87"/>
<comment type="caution">
    <text evidence="4">The sequence shown here is derived from an EMBL/GenBank/DDBJ whole genome shotgun (WGS) entry which is preliminary data.</text>
</comment>
<feature type="compositionally biased region" description="Low complexity" evidence="2">
    <location>
        <begin position="722"/>
        <end position="732"/>
    </location>
</feature>
<evidence type="ECO:0000313" key="5">
    <source>
        <dbReference type="Proteomes" id="UP000244722"/>
    </source>
</evidence>
<feature type="compositionally biased region" description="Pro residues" evidence="2">
    <location>
        <begin position="874"/>
        <end position="883"/>
    </location>
</feature>
<dbReference type="InterPro" id="IPR036181">
    <property type="entry name" value="MIT_dom_sf"/>
</dbReference>
<name>A0A2T6ZH87_TUBBO</name>
<dbReference type="Gene3D" id="1.20.58.80">
    <property type="entry name" value="Phosphotransferase system, lactose/cellobiose-type IIA subunit"/>
    <property type="match status" value="1"/>
</dbReference>
<feature type="compositionally biased region" description="Polar residues" evidence="2">
    <location>
        <begin position="1000"/>
        <end position="1009"/>
    </location>
</feature>
<feature type="compositionally biased region" description="Pro residues" evidence="2">
    <location>
        <begin position="755"/>
        <end position="790"/>
    </location>
</feature>
<feature type="compositionally biased region" description="Polar residues" evidence="2">
    <location>
        <begin position="972"/>
        <end position="982"/>
    </location>
</feature>
<feature type="compositionally biased region" description="Polar residues" evidence="2">
    <location>
        <begin position="521"/>
        <end position="540"/>
    </location>
</feature>
<feature type="region of interest" description="Disordered" evidence="2">
    <location>
        <begin position="840"/>
        <end position="1066"/>
    </location>
</feature>
<reference evidence="4 5" key="1">
    <citation type="submission" date="2017-04" db="EMBL/GenBank/DDBJ databases">
        <title>Draft genome sequence of Tuber borchii Vittad., a whitish edible truffle.</title>
        <authorList>
            <consortium name="DOE Joint Genome Institute"/>
            <person name="Murat C."/>
            <person name="Kuo A."/>
            <person name="Barry K.W."/>
            <person name="Clum A."/>
            <person name="Dockter R.B."/>
            <person name="Fauchery L."/>
            <person name="Iotti M."/>
            <person name="Kohler A."/>
            <person name="Labutti K."/>
            <person name="Lindquist E.A."/>
            <person name="Lipzen A."/>
            <person name="Ohm R.A."/>
            <person name="Wang M."/>
            <person name="Grigoriev I.V."/>
            <person name="Zambonelli A."/>
            <person name="Martin F.M."/>
        </authorList>
    </citation>
    <scope>NUCLEOTIDE SEQUENCE [LARGE SCALE GENOMIC DNA]</scope>
    <source>
        <strain evidence="4 5">Tbo3840</strain>
    </source>
</reference>
<feature type="region of interest" description="Disordered" evidence="2">
    <location>
        <begin position="139"/>
        <end position="198"/>
    </location>
</feature>
<feature type="compositionally biased region" description="Low complexity" evidence="2">
    <location>
        <begin position="500"/>
        <end position="520"/>
    </location>
</feature>
<feature type="compositionally biased region" description="Polar residues" evidence="2">
    <location>
        <begin position="705"/>
        <end position="719"/>
    </location>
</feature>
<evidence type="ECO:0000313" key="4">
    <source>
        <dbReference type="EMBL" id="PUU74839.1"/>
    </source>
</evidence>
<feature type="compositionally biased region" description="Polar residues" evidence="2">
    <location>
        <begin position="64"/>
        <end position="86"/>
    </location>
</feature>
<feature type="compositionally biased region" description="Low complexity" evidence="2">
    <location>
        <begin position="884"/>
        <end position="905"/>
    </location>
</feature>
<feature type="region of interest" description="Disordered" evidence="2">
    <location>
        <begin position="492"/>
        <end position="571"/>
    </location>
</feature>
<dbReference type="PANTHER" id="PTHR37327">
    <property type="entry name" value="CHROMOSOME 1, WHOLE GENOME SHOTGUN SEQUENCE"/>
    <property type="match status" value="1"/>
</dbReference>
<keyword evidence="5" id="KW-1185">Reference proteome</keyword>
<accession>A0A2T6ZH87</accession>
<feature type="compositionally biased region" description="Low complexity" evidence="2">
    <location>
        <begin position="541"/>
        <end position="553"/>
    </location>
</feature>
<feature type="compositionally biased region" description="Polar residues" evidence="2">
    <location>
        <begin position="139"/>
        <end position="160"/>
    </location>
</feature>
<feature type="compositionally biased region" description="Low complexity" evidence="2">
    <location>
        <begin position="1028"/>
        <end position="1043"/>
    </location>
</feature>
<feature type="compositionally biased region" description="Low complexity" evidence="2">
    <location>
        <begin position="1"/>
        <end position="44"/>
    </location>
</feature>
<feature type="region of interest" description="Disordered" evidence="2">
    <location>
        <begin position="410"/>
        <end position="430"/>
    </location>
</feature>
<dbReference type="InterPro" id="IPR007330">
    <property type="entry name" value="MIT_dom"/>
</dbReference>
<feature type="region of interest" description="Disordered" evidence="2">
    <location>
        <begin position="705"/>
        <end position="732"/>
    </location>
</feature>
<gene>
    <name evidence="4" type="ORF">B9Z19DRAFT_1132473</name>
</gene>
<organism evidence="4 5">
    <name type="scientific">Tuber borchii</name>
    <name type="common">White truffle</name>
    <dbReference type="NCBI Taxonomy" id="42251"/>
    <lineage>
        <taxon>Eukaryota</taxon>
        <taxon>Fungi</taxon>
        <taxon>Dikarya</taxon>
        <taxon>Ascomycota</taxon>
        <taxon>Pezizomycotina</taxon>
        <taxon>Pezizomycetes</taxon>
        <taxon>Pezizales</taxon>
        <taxon>Tuberaceae</taxon>
        <taxon>Tuber</taxon>
    </lineage>
</organism>
<feature type="compositionally biased region" description="Polar residues" evidence="2">
    <location>
        <begin position="178"/>
        <end position="188"/>
    </location>
</feature>